<gene>
    <name evidence="1" type="ORF">D7D52_09245</name>
</gene>
<sequence length="86" mass="9807">MAENKTTITTRPATRDELQMLAKPNESLDSVIGRLISHYKSTQTRNRLAWETRIAKDRKNAAAVAWAERQADRLIDRLTEREAAKG</sequence>
<organism evidence="1 2">
    <name type="scientific">Nocardia yunnanensis</name>
    <dbReference type="NCBI Taxonomy" id="2382165"/>
    <lineage>
        <taxon>Bacteria</taxon>
        <taxon>Bacillati</taxon>
        <taxon>Actinomycetota</taxon>
        <taxon>Actinomycetes</taxon>
        <taxon>Mycobacteriales</taxon>
        <taxon>Nocardiaceae</taxon>
        <taxon>Nocardia</taxon>
    </lineage>
</organism>
<evidence type="ECO:0000313" key="2">
    <source>
        <dbReference type="Proteomes" id="UP000267164"/>
    </source>
</evidence>
<dbReference type="RefSeq" id="WP_120735945.1">
    <property type="nucleotide sequence ID" value="NZ_CP032568.1"/>
</dbReference>
<evidence type="ECO:0000313" key="1">
    <source>
        <dbReference type="EMBL" id="AYF74021.1"/>
    </source>
</evidence>
<dbReference type="EMBL" id="CP032568">
    <property type="protein sequence ID" value="AYF74021.1"/>
    <property type="molecule type" value="Genomic_DNA"/>
</dbReference>
<dbReference type="KEGG" id="nyu:D7D52_09245"/>
<dbReference type="AlphaFoldDB" id="A0A386Z8P4"/>
<accession>A0A386Z8P4</accession>
<keyword evidence="2" id="KW-1185">Reference proteome</keyword>
<protein>
    <recommendedName>
        <fullName evidence="3">Antitoxin</fullName>
    </recommendedName>
</protein>
<reference evidence="1 2" key="1">
    <citation type="submission" date="2018-09" db="EMBL/GenBank/DDBJ databases">
        <title>Nocardia yunnanensis sp. nov., an actinomycete isolated from a soil sample.</title>
        <authorList>
            <person name="Zhang J."/>
        </authorList>
    </citation>
    <scope>NUCLEOTIDE SEQUENCE [LARGE SCALE GENOMIC DNA]</scope>
    <source>
        <strain evidence="1 2">CFHS0054</strain>
    </source>
</reference>
<name>A0A386Z8P4_9NOCA</name>
<proteinExistence type="predicted"/>
<evidence type="ECO:0008006" key="3">
    <source>
        <dbReference type="Google" id="ProtNLM"/>
    </source>
</evidence>
<dbReference type="OrthoDB" id="9846726at2"/>
<dbReference type="Proteomes" id="UP000267164">
    <property type="component" value="Chromosome"/>
</dbReference>